<reference evidence="3" key="1">
    <citation type="submission" date="2023-02" db="EMBL/GenBank/DDBJ databases">
        <title>A novel hydrolase synthesized by Rhodococcus erythropolis HQ is responsible for the detoxification of Zearalenone.</title>
        <authorList>
            <person name="Hu J."/>
            <person name="Xu J."/>
        </authorList>
    </citation>
    <scope>NUCLEOTIDE SEQUENCE</scope>
    <source>
        <strain evidence="3">HQ</strain>
    </source>
</reference>
<dbReference type="AlphaFoldDB" id="A0AAW6LH05"/>
<accession>A0AAW6LH05</accession>
<keyword evidence="3" id="KW-0347">Helicase</keyword>
<dbReference type="InterPro" id="IPR027417">
    <property type="entry name" value="P-loop_NTPase"/>
</dbReference>
<comment type="caution">
    <text evidence="3">The sequence shown here is derived from an EMBL/GenBank/DDBJ whole genome shotgun (WGS) entry which is preliminary data.</text>
</comment>
<name>A0AAW6LH05_RHOSG</name>
<sequence length="1061" mass="116596">MTELDAMYGFRAEMVEELKLDLLGPGEGASEVLAEPPLDRYVVGVLWPTDEPLQEEPEPDSAEADSIEGESDSPVAQSLMRYPSSMGLTFTVDVGLVSEVSFDVSAARYRPSETLDDQDQGGKRRRGRSRPTAWTREACTPERVRHSLATKGAVKLHVAPGLELYILTRTPRDGKVTVSAVLRNKLSVNKGELKDASAWFQVELVVTTEVPAIVDRSAPNRLGGEGDLLSAELMYRNARNFGIGHGCAVTWSGVEATTDRIATTLLPTHEVSRARPGKVGPDVDLRMSFLAEADKATLVATLGKLVTAYREWISELEGSVKAGKTNIPESLEGTADVHFENAREAANRIESGIELLDNDSEVLRAFRLANSAMQTQRARQVWVRAGATGPVGDGIDQGWYPFQIAFILLNLPSISDREHPERGVADLLWFPTGGGKTEAYLGLVAFIVLLRRIRDDTAIGVAVIMRYTLRLLTIQQFERATMLMCALERIRITDGSLGARPFSIGLWVGRGGTPNTLLEAKKSLRSLRSETEITEANPVQLTQCPWCGKTLDHTKYSVVASPEPKLVIACRNNACDFAAGLPVYVVDEDIYEYRPELILGTVDKFAMMAWRSDVGKLFARDGVGSPPDLIIQDELHLISGPLGSMVGLYETAVDVACSVPGKGGAPGSRPKIIASTATIRRSDEQIKMVFDRESRQFPPPGIDPDQSFFAEPAPRDTAGTRMYVGVMSPGTSHATLLVRTYGALLQAAQDIESEDSTRDPYWTLLGYFNSLRVLGSAMLQVEGDVRERLDVVSRRGGTEARRLESANELTSRVSSAEIPRRLKSLERKYDSGTADDIVLATNMISVGLDIDRLGLMTVMGQPQSSSEYIQATSRVGRKYPGLVVTIFNSARSRDRSHFENFVPFHQALYRAVEATSATPFAARARDRGLHGVFVSLARMMIGPMSGEGGAHAAPAHEEELRNLISIIERRVEATSSDESEDTVEQLNEMLKVWIEEAKSRDSMKYQDRKNSMDALLVEPSSALTDDNIEYTQTETPWPTLMSLRDVDAESALYTIRMRSQS</sequence>
<keyword evidence="3" id="KW-0067">ATP-binding</keyword>
<feature type="region of interest" description="Disordered" evidence="1">
    <location>
        <begin position="49"/>
        <end position="74"/>
    </location>
</feature>
<dbReference type="SUPFAM" id="SSF52540">
    <property type="entry name" value="P-loop containing nucleoside triphosphate hydrolases"/>
    <property type="match status" value="1"/>
</dbReference>
<dbReference type="Gene3D" id="3.40.50.300">
    <property type="entry name" value="P-loop containing nucleotide triphosphate hydrolases"/>
    <property type="match status" value="1"/>
</dbReference>
<dbReference type="InterPro" id="IPR001650">
    <property type="entry name" value="Helicase_C-like"/>
</dbReference>
<dbReference type="CDD" id="cd18785">
    <property type="entry name" value="SF2_C"/>
    <property type="match status" value="1"/>
</dbReference>
<feature type="domain" description="Helicase C-terminal" evidence="2">
    <location>
        <begin position="743"/>
        <end position="926"/>
    </location>
</feature>
<evidence type="ECO:0000259" key="2">
    <source>
        <dbReference type="PROSITE" id="PS51194"/>
    </source>
</evidence>
<dbReference type="RefSeq" id="WP_275231322.1">
    <property type="nucleotide sequence ID" value="NZ_JARDXE010000001.1"/>
</dbReference>
<proteinExistence type="predicted"/>
<feature type="region of interest" description="Disordered" evidence="1">
    <location>
        <begin position="112"/>
        <end position="133"/>
    </location>
</feature>
<dbReference type="PROSITE" id="PS51194">
    <property type="entry name" value="HELICASE_CTER"/>
    <property type="match status" value="1"/>
</dbReference>
<dbReference type="Pfam" id="PF00271">
    <property type="entry name" value="Helicase_C"/>
    <property type="match status" value="1"/>
</dbReference>
<evidence type="ECO:0000313" key="4">
    <source>
        <dbReference type="Proteomes" id="UP001217325"/>
    </source>
</evidence>
<feature type="compositionally biased region" description="Acidic residues" evidence="1">
    <location>
        <begin position="52"/>
        <end position="71"/>
    </location>
</feature>
<protein>
    <submittedName>
        <fullName evidence="3">Helicase-related protein</fullName>
    </submittedName>
</protein>
<dbReference type="Proteomes" id="UP001217325">
    <property type="component" value="Unassembled WGS sequence"/>
</dbReference>
<dbReference type="EMBL" id="JARDXE010000001">
    <property type="protein sequence ID" value="MDE8643400.1"/>
    <property type="molecule type" value="Genomic_DNA"/>
</dbReference>
<dbReference type="GO" id="GO:0004386">
    <property type="term" value="F:helicase activity"/>
    <property type="evidence" value="ECO:0007669"/>
    <property type="project" value="UniProtKB-KW"/>
</dbReference>
<dbReference type="SMART" id="SM00490">
    <property type="entry name" value="HELICc"/>
    <property type="match status" value="1"/>
</dbReference>
<gene>
    <name evidence="3" type="ORF">PXH69_00480</name>
</gene>
<evidence type="ECO:0000256" key="1">
    <source>
        <dbReference type="SAM" id="MobiDB-lite"/>
    </source>
</evidence>
<organism evidence="3 4">
    <name type="scientific">Rhodococcus qingshengii</name>
    <dbReference type="NCBI Taxonomy" id="334542"/>
    <lineage>
        <taxon>Bacteria</taxon>
        <taxon>Bacillati</taxon>
        <taxon>Actinomycetota</taxon>
        <taxon>Actinomycetes</taxon>
        <taxon>Mycobacteriales</taxon>
        <taxon>Nocardiaceae</taxon>
        <taxon>Rhodococcus</taxon>
        <taxon>Rhodococcus erythropolis group</taxon>
    </lineage>
</organism>
<keyword evidence="3" id="KW-0378">Hydrolase</keyword>
<keyword evidence="3" id="KW-0547">Nucleotide-binding</keyword>
<evidence type="ECO:0000313" key="3">
    <source>
        <dbReference type="EMBL" id="MDE8643400.1"/>
    </source>
</evidence>